<evidence type="ECO:0000313" key="2">
    <source>
        <dbReference type="Proteomes" id="UP001056120"/>
    </source>
</evidence>
<sequence length="112" mass="12615">MERNGRLIQTMTTGSISTQPTMLAPFTGLRSSAAFPATKEAKNYLSSLPSNGRRHEGVVWPPIGLKKYETLTEAQLDKEIDYLLRNKWVPCLEFELEHGFVNHGSPGYYDGR</sequence>
<reference evidence="2" key="1">
    <citation type="journal article" date="2022" name="Mol. Ecol. Resour.">
        <title>The genomes of chicory, endive, great burdock and yacon provide insights into Asteraceae palaeo-polyploidization history and plant inulin production.</title>
        <authorList>
            <person name="Fan W."/>
            <person name="Wang S."/>
            <person name="Wang H."/>
            <person name="Wang A."/>
            <person name="Jiang F."/>
            <person name="Liu H."/>
            <person name="Zhao H."/>
            <person name="Xu D."/>
            <person name="Zhang Y."/>
        </authorList>
    </citation>
    <scope>NUCLEOTIDE SEQUENCE [LARGE SCALE GENOMIC DNA]</scope>
    <source>
        <strain evidence="2">cv. Yunnan</strain>
    </source>
</reference>
<gene>
    <name evidence="1" type="ORF">L1987_37917</name>
</gene>
<organism evidence="1 2">
    <name type="scientific">Smallanthus sonchifolius</name>
    <dbReference type="NCBI Taxonomy" id="185202"/>
    <lineage>
        <taxon>Eukaryota</taxon>
        <taxon>Viridiplantae</taxon>
        <taxon>Streptophyta</taxon>
        <taxon>Embryophyta</taxon>
        <taxon>Tracheophyta</taxon>
        <taxon>Spermatophyta</taxon>
        <taxon>Magnoliopsida</taxon>
        <taxon>eudicotyledons</taxon>
        <taxon>Gunneridae</taxon>
        <taxon>Pentapetalae</taxon>
        <taxon>asterids</taxon>
        <taxon>campanulids</taxon>
        <taxon>Asterales</taxon>
        <taxon>Asteraceae</taxon>
        <taxon>Asteroideae</taxon>
        <taxon>Heliantheae alliance</taxon>
        <taxon>Millerieae</taxon>
        <taxon>Smallanthus</taxon>
    </lineage>
</organism>
<keyword evidence="2" id="KW-1185">Reference proteome</keyword>
<protein>
    <submittedName>
        <fullName evidence="1">Uncharacterized protein</fullName>
    </submittedName>
</protein>
<name>A0ACB9HJ22_9ASTR</name>
<accession>A0ACB9HJ22</accession>
<comment type="caution">
    <text evidence="1">The sequence shown here is derived from an EMBL/GenBank/DDBJ whole genome shotgun (WGS) entry which is preliminary data.</text>
</comment>
<dbReference type="Proteomes" id="UP001056120">
    <property type="component" value="Linkage Group LG12"/>
</dbReference>
<dbReference type="EMBL" id="CM042029">
    <property type="protein sequence ID" value="KAI3795266.1"/>
    <property type="molecule type" value="Genomic_DNA"/>
</dbReference>
<reference evidence="1 2" key="2">
    <citation type="journal article" date="2022" name="Mol. Ecol. Resour.">
        <title>The genomes of chicory, endive, great burdock and yacon provide insights into Asteraceae paleo-polyploidization history and plant inulin production.</title>
        <authorList>
            <person name="Fan W."/>
            <person name="Wang S."/>
            <person name="Wang H."/>
            <person name="Wang A."/>
            <person name="Jiang F."/>
            <person name="Liu H."/>
            <person name="Zhao H."/>
            <person name="Xu D."/>
            <person name="Zhang Y."/>
        </authorList>
    </citation>
    <scope>NUCLEOTIDE SEQUENCE [LARGE SCALE GENOMIC DNA]</scope>
    <source>
        <strain evidence="2">cv. Yunnan</strain>
        <tissue evidence="1">Leaves</tissue>
    </source>
</reference>
<proteinExistence type="predicted"/>
<evidence type="ECO:0000313" key="1">
    <source>
        <dbReference type="EMBL" id="KAI3795266.1"/>
    </source>
</evidence>